<reference evidence="2" key="1">
    <citation type="submission" date="2024-03" db="EMBL/GenBank/DDBJ databases">
        <authorList>
            <consortium name="ELIXIR-Norway"/>
            <consortium name="Elixir Norway"/>
        </authorList>
    </citation>
    <scope>NUCLEOTIDE SEQUENCE</scope>
</reference>
<dbReference type="Proteomes" id="UP001497522">
    <property type="component" value="Chromosome 4"/>
</dbReference>
<protein>
    <submittedName>
        <fullName evidence="2">Uncharacterized protein</fullName>
    </submittedName>
</protein>
<feature type="region of interest" description="Disordered" evidence="1">
    <location>
        <begin position="1"/>
        <end position="106"/>
    </location>
</feature>
<evidence type="ECO:0000256" key="1">
    <source>
        <dbReference type="SAM" id="MobiDB-lite"/>
    </source>
</evidence>
<evidence type="ECO:0000313" key="3">
    <source>
        <dbReference type="Proteomes" id="UP001497522"/>
    </source>
</evidence>
<sequence length="106" mass="12292">MSAGNRTRRQKYRRPEDGRRHTRRRKQACNRATEHDADKTLEAAATTEAFLQKWKKGEGDKRKRSRNLLENEENREWHGGDEVAPGKRRNEGDGDNDPLGAFSWSS</sequence>
<gene>
    <name evidence="2" type="ORF">CSSPJE1EN2_LOCUS17500</name>
</gene>
<evidence type="ECO:0000313" key="2">
    <source>
        <dbReference type="EMBL" id="CAK9875251.1"/>
    </source>
</evidence>
<feature type="compositionally biased region" description="Basic residues" evidence="1">
    <location>
        <begin position="1"/>
        <end position="12"/>
    </location>
</feature>
<dbReference type="EMBL" id="OZ023705">
    <property type="protein sequence ID" value="CAK9875251.1"/>
    <property type="molecule type" value="Genomic_DNA"/>
</dbReference>
<feature type="compositionally biased region" description="Basic and acidic residues" evidence="1">
    <location>
        <begin position="55"/>
        <end position="92"/>
    </location>
</feature>
<feature type="compositionally biased region" description="Basic and acidic residues" evidence="1">
    <location>
        <begin position="32"/>
        <end position="41"/>
    </location>
</feature>
<keyword evidence="3" id="KW-1185">Reference proteome</keyword>
<organism evidence="2 3">
    <name type="scientific">Sphagnum jensenii</name>
    <dbReference type="NCBI Taxonomy" id="128206"/>
    <lineage>
        <taxon>Eukaryota</taxon>
        <taxon>Viridiplantae</taxon>
        <taxon>Streptophyta</taxon>
        <taxon>Embryophyta</taxon>
        <taxon>Bryophyta</taxon>
        <taxon>Sphagnophytina</taxon>
        <taxon>Sphagnopsida</taxon>
        <taxon>Sphagnales</taxon>
        <taxon>Sphagnaceae</taxon>
        <taxon>Sphagnum</taxon>
    </lineage>
</organism>
<proteinExistence type="predicted"/>
<accession>A0ABP1BI28</accession>
<name>A0ABP1BI28_9BRYO</name>